<evidence type="ECO:0000256" key="1">
    <source>
        <dbReference type="ARBA" id="ARBA00006962"/>
    </source>
</evidence>
<name>W8T0Z1_PEPAC</name>
<dbReference type="GO" id="GO:0016758">
    <property type="term" value="F:hexosyltransferase activity"/>
    <property type="evidence" value="ECO:0007669"/>
    <property type="project" value="InterPro"/>
</dbReference>
<accession>W8T0Z1</accession>
<feature type="domain" description="Diacylglycerol glucosyltransferase N-terminal" evidence="5">
    <location>
        <begin position="15"/>
        <end position="181"/>
    </location>
</feature>
<dbReference type="eggNOG" id="COG0707">
    <property type="taxonomic scope" value="Bacteria"/>
</dbReference>
<dbReference type="InterPro" id="IPR001296">
    <property type="entry name" value="Glyco_trans_1"/>
</dbReference>
<keyword evidence="7" id="KW-1185">Reference proteome</keyword>
<evidence type="ECO:0000256" key="2">
    <source>
        <dbReference type="ARBA" id="ARBA00022676"/>
    </source>
</evidence>
<dbReference type="Pfam" id="PF06925">
    <property type="entry name" value="MGDG_synth"/>
    <property type="match status" value="1"/>
</dbReference>
<evidence type="ECO:0000259" key="4">
    <source>
        <dbReference type="Pfam" id="PF00534"/>
    </source>
</evidence>
<dbReference type="SUPFAM" id="SSF53756">
    <property type="entry name" value="UDP-Glycosyltransferase/glycogen phosphorylase"/>
    <property type="match status" value="1"/>
</dbReference>
<dbReference type="HOGENOM" id="CLU_028367_0_1_9"/>
<dbReference type="KEGG" id="eac:EAL2_c00420"/>
<dbReference type="Pfam" id="PF00534">
    <property type="entry name" value="Glycos_transf_1"/>
    <property type="match status" value="1"/>
</dbReference>
<dbReference type="AlphaFoldDB" id="W8T0Z1"/>
<evidence type="ECO:0000313" key="6">
    <source>
        <dbReference type="EMBL" id="AHM55404.1"/>
    </source>
</evidence>
<dbReference type="OrthoDB" id="9815663at2"/>
<feature type="domain" description="Glycosyl transferase family 1" evidence="4">
    <location>
        <begin position="216"/>
        <end position="352"/>
    </location>
</feature>
<dbReference type="InterPro" id="IPR009695">
    <property type="entry name" value="Diacylglyc_glucosyltr_N"/>
</dbReference>
<protein>
    <submittedName>
        <fullName evidence="6">Processive diacylglycerol glucosyltransferase UgtP</fullName>
        <ecNumber evidence="6">2.4.1.-</ecNumber>
    </submittedName>
</protein>
<evidence type="ECO:0000313" key="7">
    <source>
        <dbReference type="Proteomes" id="UP000019591"/>
    </source>
</evidence>
<dbReference type="PATRIC" id="fig|1286171.3.peg.36"/>
<dbReference type="Proteomes" id="UP000019591">
    <property type="component" value="Chromosome"/>
</dbReference>
<gene>
    <name evidence="6" type="primary">ugtP1</name>
    <name evidence="6" type="ORF">EAL2_c00420</name>
</gene>
<evidence type="ECO:0000259" key="5">
    <source>
        <dbReference type="Pfam" id="PF06925"/>
    </source>
</evidence>
<dbReference type="GO" id="GO:0016020">
    <property type="term" value="C:membrane"/>
    <property type="evidence" value="ECO:0007669"/>
    <property type="project" value="GOC"/>
</dbReference>
<reference evidence="6 7" key="1">
    <citation type="journal article" date="2014" name="Genome Announc.">
        <title>Complete Genome Sequence of Amino Acid-Utilizing Eubacterium acidaminophilum al-2 (DSM 3953).</title>
        <authorList>
            <person name="Poehlein A."/>
            <person name="Andreesen J.R."/>
            <person name="Daniel R."/>
        </authorList>
    </citation>
    <scope>NUCLEOTIDE SEQUENCE [LARGE SCALE GENOMIC DNA]</scope>
    <source>
        <strain evidence="6 7">DSM 3953</strain>
    </source>
</reference>
<proteinExistence type="inferred from homology"/>
<keyword evidence="2 6" id="KW-0328">Glycosyltransferase</keyword>
<comment type="similarity">
    <text evidence="1">Belongs to the glycosyltransferase 28 family.</text>
</comment>
<keyword evidence="3 6" id="KW-0808">Transferase</keyword>
<dbReference type="PANTHER" id="PTHR43025:SF3">
    <property type="entry name" value="MONOGALACTOSYLDIACYLGLYCEROL SYNTHASE 1, CHLOROPLASTIC"/>
    <property type="match status" value="1"/>
</dbReference>
<organism evidence="6 7">
    <name type="scientific">Peptoclostridium acidaminophilum DSM 3953</name>
    <dbReference type="NCBI Taxonomy" id="1286171"/>
    <lineage>
        <taxon>Bacteria</taxon>
        <taxon>Bacillati</taxon>
        <taxon>Bacillota</taxon>
        <taxon>Clostridia</taxon>
        <taxon>Peptostreptococcales</taxon>
        <taxon>Peptoclostridiaceae</taxon>
        <taxon>Peptoclostridium</taxon>
    </lineage>
</organism>
<dbReference type="STRING" id="1286171.EAL2_c00420"/>
<dbReference type="EMBL" id="CP007452">
    <property type="protein sequence ID" value="AHM55404.1"/>
    <property type="molecule type" value="Genomic_DNA"/>
</dbReference>
<dbReference type="GO" id="GO:0009247">
    <property type="term" value="P:glycolipid biosynthetic process"/>
    <property type="evidence" value="ECO:0007669"/>
    <property type="project" value="InterPro"/>
</dbReference>
<dbReference type="InterPro" id="IPR050519">
    <property type="entry name" value="Glycosyltransf_28_UgtP"/>
</dbReference>
<dbReference type="RefSeq" id="WP_025434456.1">
    <property type="nucleotide sequence ID" value="NZ_CP007452.1"/>
</dbReference>
<sequence length="371" mass="41280">MKKGIILSASTGAGHNKAAKAIKDALAERNIDAQIVDSLKFTSRAIDLIISRGYEKSALYTPGAYGKVYRIYDDYKIMTSAEKKVNIFFAYMVKRLKKLIDDKKPSFIVGTHPFPLMAVSKLKEKGEIDIPIISVLTDYTTHSTWIQSHVDKYIVGDEFVKCIMAEEGVPPEKIFPYGIPIEKSFIQHKSTDIRTALKLSDKFTILMMGGSFGAGNVKKALQELLVSDSDFQIVVVAGKNLALKEKLDKMTASSEKRKDIRILGFTDKISELMACSDVLITKPGGLTTTEALAAGIPLVIPYYIPGQEEENLSFLLNNGLCVRTSEKCSLKMIIDFLIQNPERLQRIRENIKLVYKADSAKNIAQLVEKSL</sequence>
<evidence type="ECO:0000256" key="3">
    <source>
        <dbReference type="ARBA" id="ARBA00022679"/>
    </source>
</evidence>
<dbReference type="Gene3D" id="3.40.50.2000">
    <property type="entry name" value="Glycogen Phosphorylase B"/>
    <property type="match status" value="1"/>
</dbReference>
<dbReference type="PANTHER" id="PTHR43025">
    <property type="entry name" value="MONOGALACTOSYLDIACYLGLYCEROL SYNTHASE"/>
    <property type="match status" value="1"/>
</dbReference>
<dbReference type="EC" id="2.4.1.-" evidence="6"/>